<name>A0ABV7ZAM9_9DEIO</name>
<dbReference type="NCBIfam" id="TIGR02608">
    <property type="entry name" value="delta_60_rpt"/>
    <property type="match status" value="5"/>
</dbReference>
<gene>
    <name evidence="2" type="ORF">ACFOSB_10830</name>
</gene>
<dbReference type="PROSITE" id="PS51257">
    <property type="entry name" value="PROKAR_LIPOPROTEIN"/>
    <property type="match status" value="1"/>
</dbReference>
<comment type="caution">
    <text evidence="2">The sequence shown here is derived from an EMBL/GenBank/DDBJ whole genome shotgun (WGS) entry which is preliminary data.</text>
</comment>
<evidence type="ECO:0000313" key="2">
    <source>
        <dbReference type="EMBL" id="MFC3833353.1"/>
    </source>
</evidence>
<keyword evidence="1" id="KW-0732">Signal</keyword>
<dbReference type="SUPFAM" id="SSF82171">
    <property type="entry name" value="DPP6 N-terminal domain-like"/>
    <property type="match status" value="1"/>
</dbReference>
<dbReference type="RefSeq" id="WP_322472755.1">
    <property type="nucleotide sequence ID" value="NZ_JBHRZG010000010.1"/>
</dbReference>
<dbReference type="InterPro" id="IPR013431">
    <property type="entry name" value="Delta_60_rpt"/>
</dbReference>
<reference evidence="3" key="1">
    <citation type="journal article" date="2019" name="Int. J. Syst. Evol. Microbiol.">
        <title>The Global Catalogue of Microorganisms (GCM) 10K type strain sequencing project: providing services to taxonomists for standard genome sequencing and annotation.</title>
        <authorList>
            <consortium name="The Broad Institute Genomics Platform"/>
            <consortium name="The Broad Institute Genome Sequencing Center for Infectious Disease"/>
            <person name="Wu L."/>
            <person name="Ma J."/>
        </authorList>
    </citation>
    <scope>NUCLEOTIDE SEQUENCE [LARGE SCALE GENOMIC DNA]</scope>
    <source>
        <strain evidence="3">CCTCC AB 2017081</strain>
    </source>
</reference>
<dbReference type="Gene3D" id="2.80.10.50">
    <property type="match status" value="2"/>
</dbReference>
<protein>
    <submittedName>
        <fullName evidence="2">Delta-60 repeat domain-containing protein</fullName>
    </submittedName>
</protein>
<organism evidence="2 3">
    <name type="scientific">Deinococcus rufus</name>
    <dbReference type="NCBI Taxonomy" id="2136097"/>
    <lineage>
        <taxon>Bacteria</taxon>
        <taxon>Thermotogati</taxon>
        <taxon>Deinococcota</taxon>
        <taxon>Deinococci</taxon>
        <taxon>Deinococcales</taxon>
        <taxon>Deinococcaceae</taxon>
        <taxon>Deinococcus</taxon>
    </lineage>
</organism>
<dbReference type="EMBL" id="JBHRZG010000010">
    <property type="protein sequence ID" value="MFC3833353.1"/>
    <property type="molecule type" value="Genomic_DNA"/>
</dbReference>
<feature type="signal peptide" evidence="1">
    <location>
        <begin position="1"/>
        <end position="32"/>
    </location>
</feature>
<evidence type="ECO:0000313" key="3">
    <source>
        <dbReference type="Proteomes" id="UP001595803"/>
    </source>
</evidence>
<dbReference type="Pfam" id="PF17164">
    <property type="entry name" value="DUF5122"/>
    <property type="match status" value="2"/>
</dbReference>
<dbReference type="Proteomes" id="UP001595803">
    <property type="component" value="Unassembled WGS sequence"/>
</dbReference>
<evidence type="ECO:0000256" key="1">
    <source>
        <dbReference type="SAM" id="SignalP"/>
    </source>
</evidence>
<proteinExistence type="predicted"/>
<accession>A0ABV7ZAM9</accession>
<sequence length="413" mass="42758">MRRIMYHYQRTALIICSSLLLFSCGRSTPPVAGISSSAPLGALGVKQPTSIPFDTTFDGDGIAVTPLGSDPAVNSSSVKAVQQADGRIVAATNLGQDDVQIAVVRYNANGSLDTSFGTGGQVIFNPTLPVPDGTPGADTVNDLLVQPDGRIVLVGVETSTGRNAVVYRLLPTGQLDPTFGAGGVARLEDGIAVQVLRLLDGSLLVRTGTALTKLTAAGTPDLTFGTSGTVTVSSNTQDLAVQSSGRILLGTETAILGLTPAGTPDPSFGTNGEAGFGSAAVPYFRFLVLPGDGIFVAADVYTGEANQGTFFRFTPQGTLDTTFGQGGTVAFDSSLGFSTLVLTPKNDVLIYPAIYDKNGKLKELLPSSTTFRDTGFSRGSAVTYQRDGKLLLPGNFTAPGSTTFTFAVARLRP</sequence>
<keyword evidence="3" id="KW-1185">Reference proteome</keyword>
<feature type="chain" id="PRO_5046752270" evidence="1">
    <location>
        <begin position="33"/>
        <end position="413"/>
    </location>
</feature>